<organism evidence="6 7">
    <name type="scientific">Spirosoma taeanense</name>
    <dbReference type="NCBI Taxonomy" id="2735870"/>
    <lineage>
        <taxon>Bacteria</taxon>
        <taxon>Pseudomonadati</taxon>
        <taxon>Bacteroidota</taxon>
        <taxon>Cytophagia</taxon>
        <taxon>Cytophagales</taxon>
        <taxon>Cytophagaceae</taxon>
        <taxon>Spirosoma</taxon>
    </lineage>
</organism>
<accession>A0A6M5YCV8</accession>
<comment type="similarity">
    <text evidence="1 5">Belongs to the 5-formyltetrahydrofolate cyclo-ligase family.</text>
</comment>
<dbReference type="Proteomes" id="UP000502756">
    <property type="component" value="Chromosome"/>
</dbReference>
<dbReference type="GO" id="GO:0030272">
    <property type="term" value="F:5-formyltetrahydrofolate cyclo-ligase activity"/>
    <property type="evidence" value="ECO:0007669"/>
    <property type="project" value="UniProtKB-EC"/>
</dbReference>
<dbReference type="InterPro" id="IPR002698">
    <property type="entry name" value="FTHF_cligase"/>
</dbReference>
<comment type="catalytic activity">
    <reaction evidence="5">
        <text>(6S)-5-formyl-5,6,7,8-tetrahydrofolate + ATP = (6R)-5,10-methenyltetrahydrofolate + ADP + phosphate</text>
        <dbReference type="Rhea" id="RHEA:10488"/>
        <dbReference type="ChEBI" id="CHEBI:30616"/>
        <dbReference type="ChEBI" id="CHEBI:43474"/>
        <dbReference type="ChEBI" id="CHEBI:57455"/>
        <dbReference type="ChEBI" id="CHEBI:57457"/>
        <dbReference type="ChEBI" id="CHEBI:456216"/>
        <dbReference type="EC" id="6.3.3.2"/>
    </reaction>
</comment>
<name>A0A6M5YCV8_9BACT</name>
<dbReference type="GO" id="GO:0035999">
    <property type="term" value="P:tetrahydrofolate interconversion"/>
    <property type="evidence" value="ECO:0007669"/>
    <property type="project" value="TreeGrafter"/>
</dbReference>
<dbReference type="PANTHER" id="PTHR23407:SF1">
    <property type="entry name" value="5-FORMYLTETRAHYDROFOLATE CYCLO-LIGASE"/>
    <property type="match status" value="1"/>
</dbReference>
<dbReference type="Gene3D" id="3.40.50.10420">
    <property type="entry name" value="NagB/RpiA/CoA transferase-like"/>
    <property type="match status" value="1"/>
</dbReference>
<evidence type="ECO:0000313" key="7">
    <source>
        <dbReference type="Proteomes" id="UP000502756"/>
    </source>
</evidence>
<dbReference type="InterPro" id="IPR037171">
    <property type="entry name" value="NagB/RpiA_transferase-like"/>
</dbReference>
<feature type="binding site" evidence="4">
    <location>
        <begin position="13"/>
        <end position="17"/>
    </location>
    <ligand>
        <name>ATP</name>
        <dbReference type="ChEBI" id="CHEBI:30616"/>
    </ligand>
</feature>
<dbReference type="EMBL" id="CP053435">
    <property type="protein sequence ID" value="QJW91888.1"/>
    <property type="molecule type" value="Genomic_DNA"/>
</dbReference>
<dbReference type="PANTHER" id="PTHR23407">
    <property type="entry name" value="ATPASE INHIBITOR/5-FORMYLTETRAHYDROFOLATE CYCLO-LIGASE"/>
    <property type="match status" value="1"/>
</dbReference>
<comment type="cofactor">
    <cofactor evidence="5">
        <name>Mg(2+)</name>
        <dbReference type="ChEBI" id="CHEBI:18420"/>
    </cofactor>
</comment>
<dbReference type="EC" id="6.3.3.2" evidence="5"/>
<feature type="binding site" evidence="4">
    <location>
        <position position="63"/>
    </location>
    <ligand>
        <name>substrate</name>
    </ligand>
</feature>
<keyword evidence="5" id="KW-0479">Metal-binding</keyword>
<dbReference type="NCBIfam" id="TIGR02727">
    <property type="entry name" value="MTHFS_bact"/>
    <property type="match status" value="1"/>
</dbReference>
<dbReference type="Pfam" id="PF01812">
    <property type="entry name" value="5-FTHF_cyc-lig"/>
    <property type="match status" value="1"/>
</dbReference>
<keyword evidence="6" id="KW-0436">Ligase</keyword>
<keyword evidence="2 4" id="KW-0547">Nucleotide-binding</keyword>
<feature type="binding site" evidence="4">
    <location>
        <position position="70"/>
    </location>
    <ligand>
        <name>substrate</name>
    </ligand>
</feature>
<evidence type="ECO:0000256" key="5">
    <source>
        <dbReference type="RuleBase" id="RU361279"/>
    </source>
</evidence>
<evidence type="ECO:0000256" key="3">
    <source>
        <dbReference type="ARBA" id="ARBA00022840"/>
    </source>
</evidence>
<evidence type="ECO:0000256" key="2">
    <source>
        <dbReference type="ARBA" id="ARBA00022741"/>
    </source>
</evidence>
<dbReference type="GO" id="GO:0009396">
    <property type="term" value="P:folic acid-containing compound biosynthetic process"/>
    <property type="evidence" value="ECO:0007669"/>
    <property type="project" value="TreeGrafter"/>
</dbReference>
<proteinExistence type="inferred from homology"/>
<dbReference type="KEGG" id="stae:HNV11_22140"/>
<evidence type="ECO:0000256" key="4">
    <source>
        <dbReference type="PIRSR" id="PIRSR006806-1"/>
    </source>
</evidence>
<keyword evidence="7" id="KW-1185">Reference proteome</keyword>
<protein>
    <recommendedName>
        <fullName evidence="5">5-formyltetrahydrofolate cyclo-ligase</fullName>
        <ecNumber evidence="5">6.3.3.2</ecNumber>
    </recommendedName>
</protein>
<dbReference type="RefSeq" id="WP_171741739.1">
    <property type="nucleotide sequence ID" value="NZ_CP053435.1"/>
</dbReference>
<dbReference type="GO" id="GO:0046872">
    <property type="term" value="F:metal ion binding"/>
    <property type="evidence" value="ECO:0007669"/>
    <property type="project" value="UniProtKB-KW"/>
</dbReference>
<keyword evidence="3 4" id="KW-0067">ATP-binding</keyword>
<keyword evidence="5" id="KW-0460">Magnesium</keyword>
<dbReference type="InterPro" id="IPR024185">
    <property type="entry name" value="FTHF_cligase-like_sf"/>
</dbReference>
<evidence type="ECO:0000256" key="1">
    <source>
        <dbReference type="ARBA" id="ARBA00010638"/>
    </source>
</evidence>
<sequence length="206" mass="23105">MTRPEETLRGGTKAELRRHFLAARRGLSAQEVAQQSVRITDLLFGLSAVQTRLATAPLIHMFLPIQRQNEVDTWLLINRLRLDSPQSQVAVSITDTTKNQLTHHLLEPDTLLAENRWGVPEPDPVATEIKPGAIEMVFVPLLAFDKRGHRVGYGRGYYDRFLAECSPTCLKVGLSLVEAVKLIDDVEPTDVRLDMCVTPNQVHVFS</sequence>
<evidence type="ECO:0000313" key="6">
    <source>
        <dbReference type="EMBL" id="QJW91888.1"/>
    </source>
</evidence>
<gene>
    <name evidence="6" type="ORF">HNV11_22140</name>
</gene>
<dbReference type="AlphaFoldDB" id="A0A6M5YCV8"/>
<dbReference type="GO" id="GO:0005524">
    <property type="term" value="F:ATP binding"/>
    <property type="evidence" value="ECO:0007669"/>
    <property type="project" value="UniProtKB-KW"/>
</dbReference>
<reference evidence="6 7" key="1">
    <citation type="submission" date="2020-05" db="EMBL/GenBank/DDBJ databases">
        <title>Genome sequencing of Spirosoma sp. TS118.</title>
        <authorList>
            <person name="Lee J.-H."/>
            <person name="Jeong S."/>
            <person name="Zhao L."/>
            <person name="Jung J.-H."/>
            <person name="Kim M.-K."/>
            <person name="Lim S."/>
        </authorList>
    </citation>
    <scope>NUCLEOTIDE SEQUENCE [LARGE SCALE GENOMIC DNA]</scope>
    <source>
        <strain evidence="6 7">TS118</strain>
    </source>
</reference>
<dbReference type="PIRSF" id="PIRSF006806">
    <property type="entry name" value="FTHF_cligase"/>
    <property type="match status" value="1"/>
</dbReference>
<dbReference type="SUPFAM" id="SSF100950">
    <property type="entry name" value="NagB/RpiA/CoA transferase-like"/>
    <property type="match status" value="1"/>
</dbReference>
<feature type="binding site" evidence="4">
    <location>
        <begin position="150"/>
        <end position="158"/>
    </location>
    <ligand>
        <name>ATP</name>
        <dbReference type="ChEBI" id="CHEBI:30616"/>
    </ligand>
</feature>